<sequence length="113" mass="12322">MQCVLPMLSPIAAPPTAHHTHPSYNLCHLAHFDPSRLSQPSSHRCTSLEAITSTTNVFSKTQYLVLGMPPLTYLEPCSCKVPPHMPMLCPLIASVNNTPVALQPHIESSNLVI</sequence>
<proteinExistence type="predicted"/>
<gene>
    <name evidence="1" type="ORF">PVL29_005924</name>
</gene>
<name>A0AA39A3M6_VITRO</name>
<accession>A0AA39A3M6</accession>
<reference evidence="1 2" key="1">
    <citation type="journal article" date="2023" name="BMC Biotechnol.">
        <title>Vitis rotundifolia cv Carlos genome sequencing.</title>
        <authorList>
            <person name="Huff M."/>
            <person name="Hulse-Kemp A."/>
            <person name="Scheffler B."/>
            <person name="Youngblood R."/>
            <person name="Simpson S."/>
            <person name="Babiker E."/>
            <person name="Staton M."/>
        </authorList>
    </citation>
    <scope>NUCLEOTIDE SEQUENCE [LARGE SCALE GENOMIC DNA]</scope>
    <source>
        <tissue evidence="1">Leaf</tissue>
    </source>
</reference>
<dbReference type="AlphaFoldDB" id="A0AA39A3M6"/>
<evidence type="ECO:0000313" key="1">
    <source>
        <dbReference type="EMBL" id="KAJ9700365.1"/>
    </source>
</evidence>
<organism evidence="1 2">
    <name type="scientific">Vitis rotundifolia</name>
    <name type="common">Muscadine grape</name>
    <dbReference type="NCBI Taxonomy" id="103349"/>
    <lineage>
        <taxon>Eukaryota</taxon>
        <taxon>Viridiplantae</taxon>
        <taxon>Streptophyta</taxon>
        <taxon>Embryophyta</taxon>
        <taxon>Tracheophyta</taxon>
        <taxon>Spermatophyta</taxon>
        <taxon>Magnoliopsida</taxon>
        <taxon>eudicotyledons</taxon>
        <taxon>Gunneridae</taxon>
        <taxon>Pentapetalae</taxon>
        <taxon>rosids</taxon>
        <taxon>Vitales</taxon>
        <taxon>Vitaceae</taxon>
        <taxon>Viteae</taxon>
        <taxon>Vitis</taxon>
    </lineage>
</organism>
<keyword evidence="2" id="KW-1185">Reference proteome</keyword>
<comment type="caution">
    <text evidence="1">The sequence shown here is derived from an EMBL/GenBank/DDBJ whole genome shotgun (WGS) entry which is preliminary data.</text>
</comment>
<evidence type="ECO:0000313" key="2">
    <source>
        <dbReference type="Proteomes" id="UP001168098"/>
    </source>
</evidence>
<protein>
    <submittedName>
        <fullName evidence="1">Uncharacterized protein</fullName>
    </submittedName>
</protein>
<dbReference type="EMBL" id="JARBHA010000005">
    <property type="protein sequence ID" value="KAJ9700365.1"/>
    <property type="molecule type" value="Genomic_DNA"/>
</dbReference>
<dbReference type="Proteomes" id="UP001168098">
    <property type="component" value="Unassembled WGS sequence"/>
</dbReference>